<feature type="domain" description="PAC" evidence="10">
    <location>
        <begin position="119"/>
        <end position="171"/>
    </location>
</feature>
<evidence type="ECO:0000256" key="7">
    <source>
        <dbReference type="ARBA" id="ARBA00022840"/>
    </source>
</evidence>
<dbReference type="Pfam" id="PF08447">
    <property type="entry name" value="PAS_3"/>
    <property type="match status" value="1"/>
</dbReference>
<dbReference type="CDD" id="cd00130">
    <property type="entry name" value="PAS"/>
    <property type="match status" value="1"/>
</dbReference>
<evidence type="ECO:0000256" key="3">
    <source>
        <dbReference type="ARBA" id="ARBA00022553"/>
    </source>
</evidence>
<dbReference type="OrthoDB" id="9789238at2"/>
<organism evidence="11 12">
    <name type="scientific">Allosphingosinicella ginsenosidimutans</name>
    <dbReference type="NCBI Taxonomy" id="1176539"/>
    <lineage>
        <taxon>Bacteria</taxon>
        <taxon>Pseudomonadati</taxon>
        <taxon>Pseudomonadota</taxon>
        <taxon>Alphaproteobacteria</taxon>
        <taxon>Sphingomonadales</taxon>
        <taxon>Sphingomonadaceae</taxon>
        <taxon>Allosphingosinicella</taxon>
    </lineage>
</organism>
<evidence type="ECO:0000256" key="5">
    <source>
        <dbReference type="ARBA" id="ARBA00022741"/>
    </source>
</evidence>
<accession>A0A5C6TXB0</accession>
<dbReference type="InterPro" id="IPR035965">
    <property type="entry name" value="PAS-like_dom_sf"/>
</dbReference>
<dbReference type="SUPFAM" id="SSF47384">
    <property type="entry name" value="Homodimeric domain of signal transducing histidine kinase"/>
    <property type="match status" value="1"/>
</dbReference>
<keyword evidence="6" id="KW-0418">Kinase</keyword>
<evidence type="ECO:0000256" key="6">
    <source>
        <dbReference type="ARBA" id="ARBA00022777"/>
    </source>
</evidence>
<dbReference type="PANTHER" id="PTHR43065">
    <property type="entry name" value="SENSOR HISTIDINE KINASE"/>
    <property type="match status" value="1"/>
</dbReference>
<name>A0A5C6TXB0_9SPHN</name>
<keyword evidence="12" id="KW-1185">Reference proteome</keyword>
<dbReference type="AlphaFoldDB" id="A0A5C6TXB0"/>
<dbReference type="InterPro" id="IPR003594">
    <property type="entry name" value="HATPase_dom"/>
</dbReference>
<dbReference type="CDD" id="cd00082">
    <property type="entry name" value="HisKA"/>
    <property type="match status" value="1"/>
</dbReference>
<evidence type="ECO:0000256" key="2">
    <source>
        <dbReference type="ARBA" id="ARBA00012438"/>
    </source>
</evidence>
<comment type="catalytic activity">
    <reaction evidence="1">
        <text>ATP + protein L-histidine = ADP + protein N-phospho-L-histidine.</text>
        <dbReference type="EC" id="2.7.13.3"/>
    </reaction>
</comment>
<dbReference type="Gene3D" id="2.10.70.100">
    <property type="match status" value="1"/>
</dbReference>
<dbReference type="InterPro" id="IPR004358">
    <property type="entry name" value="Sig_transdc_His_kin-like_C"/>
</dbReference>
<dbReference type="Gene3D" id="3.30.450.20">
    <property type="entry name" value="PAS domain"/>
    <property type="match status" value="1"/>
</dbReference>
<keyword evidence="5" id="KW-0547">Nucleotide-binding</keyword>
<dbReference type="Proteomes" id="UP000321249">
    <property type="component" value="Unassembled WGS sequence"/>
</dbReference>
<dbReference type="InterPro" id="IPR001610">
    <property type="entry name" value="PAC"/>
</dbReference>
<evidence type="ECO:0000256" key="8">
    <source>
        <dbReference type="ARBA" id="ARBA00023012"/>
    </source>
</evidence>
<dbReference type="Gene3D" id="1.10.287.130">
    <property type="match status" value="1"/>
</dbReference>
<reference evidence="11 12" key="1">
    <citation type="journal article" date="2015" name="J. Microbiol.">
        <title>Sphingosinicella ginsenosidimutans sp. nov., with ginsenoside converting activity.</title>
        <authorList>
            <person name="Kim J.K."/>
            <person name="Kang M.S."/>
            <person name="Park S.C."/>
            <person name="Kim K.M."/>
            <person name="Choi K."/>
            <person name="Yoon M.H."/>
            <person name="Im W.T."/>
        </authorList>
    </citation>
    <scope>NUCLEOTIDE SEQUENCE [LARGE SCALE GENOMIC DNA]</scope>
    <source>
        <strain evidence="11 12">BS-11</strain>
    </source>
</reference>
<dbReference type="SMART" id="SM00387">
    <property type="entry name" value="HATPase_c"/>
    <property type="match status" value="1"/>
</dbReference>
<dbReference type="Pfam" id="PF02518">
    <property type="entry name" value="HATPase_c"/>
    <property type="match status" value="1"/>
</dbReference>
<dbReference type="SMART" id="SM00388">
    <property type="entry name" value="HisKA"/>
    <property type="match status" value="1"/>
</dbReference>
<dbReference type="InterPro" id="IPR000700">
    <property type="entry name" value="PAS-assoc_C"/>
</dbReference>
<dbReference type="SUPFAM" id="SSF55785">
    <property type="entry name" value="PYP-like sensor domain (PAS domain)"/>
    <property type="match status" value="1"/>
</dbReference>
<dbReference type="PANTHER" id="PTHR43065:SF46">
    <property type="entry name" value="C4-DICARBOXYLATE TRANSPORT SENSOR PROTEIN DCTB"/>
    <property type="match status" value="1"/>
</dbReference>
<proteinExistence type="predicted"/>
<evidence type="ECO:0000256" key="1">
    <source>
        <dbReference type="ARBA" id="ARBA00000085"/>
    </source>
</evidence>
<sequence length="412" mass="45132">MTSSDWDSMDGDQKLERARALADVTGELERYVQLSHEQAGTIAHYKKMYDRASSLARIGVWECDLANEQLTWTDGVYDLFELPRGVPVVRPDIVAMYDEESRGEMERRRAEAIRDGTSFAIDVRIKTARGNLRWLRLTADIEKDETGAPVRIFGSKQDITEQKAAQEKVEMLRAELIHLSRRSAMSAMATTLAHELNQPLTAIGNYVAGTRRAMIDGNLAPEELERSLSAIEECAFGAGDIIRSLRQMTSENPTERRVIDPNVVIREAATLATVGAGGVSRLRYDLGADLLIWADPIQIQQLVINLIRNALDATAATPEPSILVATGRENGMIWLRIDDNGAGIAPELSETLFDPFVTSRPGGMGVGLSVSRTIVEAHGGRICARNRPEGGASLHVSLPAADESWADLPSTA</sequence>
<keyword evidence="4" id="KW-0808">Transferase</keyword>
<gene>
    <name evidence="11" type="ORF">FRZ32_14690</name>
</gene>
<evidence type="ECO:0000256" key="4">
    <source>
        <dbReference type="ARBA" id="ARBA00022679"/>
    </source>
</evidence>
<dbReference type="EC" id="2.7.13.3" evidence="2"/>
<protein>
    <recommendedName>
        <fullName evidence="2">histidine kinase</fullName>
        <ecNumber evidence="2">2.7.13.3</ecNumber>
    </recommendedName>
</protein>
<dbReference type="PROSITE" id="PS50109">
    <property type="entry name" value="HIS_KIN"/>
    <property type="match status" value="1"/>
</dbReference>
<keyword evidence="7" id="KW-0067">ATP-binding</keyword>
<comment type="caution">
    <text evidence="11">The sequence shown here is derived from an EMBL/GenBank/DDBJ whole genome shotgun (WGS) entry which is preliminary data.</text>
</comment>
<dbReference type="SUPFAM" id="SSF55874">
    <property type="entry name" value="ATPase domain of HSP90 chaperone/DNA topoisomerase II/histidine kinase"/>
    <property type="match status" value="1"/>
</dbReference>
<evidence type="ECO:0000313" key="12">
    <source>
        <dbReference type="Proteomes" id="UP000321249"/>
    </source>
</evidence>
<dbReference type="InterPro" id="IPR013655">
    <property type="entry name" value="PAS_fold_3"/>
</dbReference>
<dbReference type="InterPro" id="IPR003661">
    <property type="entry name" value="HisK_dim/P_dom"/>
</dbReference>
<dbReference type="RefSeq" id="WP_147044203.1">
    <property type="nucleotide sequence ID" value="NZ_BAABIR010000001.1"/>
</dbReference>
<dbReference type="InterPro" id="IPR005467">
    <property type="entry name" value="His_kinase_dom"/>
</dbReference>
<dbReference type="InterPro" id="IPR000014">
    <property type="entry name" value="PAS"/>
</dbReference>
<dbReference type="Pfam" id="PF00512">
    <property type="entry name" value="HisKA"/>
    <property type="match status" value="1"/>
</dbReference>
<dbReference type="InterPro" id="IPR036097">
    <property type="entry name" value="HisK_dim/P_sf"/>
</dbReference>
<dbReference type="SMART" id="SM00086">
    <property type="entry name" value="PAC"/>
    <property type="match status" value="1"/>
</dbReference>
<dbReference type="GO" id="GO:0000155">
    <property type="term" value="F:phosphorelay sensor kinase activity"/>
    <property type="evidence" value="ECO:0007669"/>
    <property type="project" value="InterPro"/>
</dbReference>
<keyword evidence="8" id="KW-0902">Two-component regulatory system</keyword>
<evidence type="ECO:0000313" key="11">
    <source>
        <dbReference type="EMBL" id="TXC64780.1"/>
    </source>
</evidence>
<evidence type="ECO:0000259" key="9">
    <source>
        <dbReference type="PROSITE" id="PS50109"/>
    </source>
</evidence>
<keyword evidence="3" id="KW-0597">Phosphoprotein</keyword>
<dbReference type="PRINTS" id="PR00344">
    <property type="entry name" value="BCTRLSENSOR"/>
</dbReference>
<dbReference type="Gene3D" id="3.30.565.10">
    <property type="entry name" value="Histidine kinase-like ATPase, C-terminal domain"/>
    <property type="match status" value="1"/>
</dbReference>
<dbReference type="PROSITE" id="PS50113">
    <property type="entry name" value="PAC"/>
    <property type="match status" value="1"/>
</dbReference>
<evidence type="ECO:0000259" key="10">
    <source>
        <dbReference type="PROSITE" id="PS50113"/>
    </source>
</evidence>
<dbReference type="InterPro" id="IPR036890">
    <property type="entry name" value="HATPase_C_sf"/>
</dbReference>
<feature type="domain" description="Histidine kinase" evidence="9">
    <location>
        <begin position="191"/>
        <end position="402"/>
    </location>
</feature>
<dbReference type="GO" id="GO:0005524">
    <property type="term" value="F:ATP binding"/>
    <property type="evidence" value="ECO:0007669"/>
    <property type="project" value="UniProtKB-KW"/>
</dbReference>
<dbReference type="EMBL" id="VOQQ01000001">
    <property type="protein sequence ID" value="TXC64780.1"/>
    <property type="molecule type" value="Genomic_DNA"/>
</dbReference>